<reference evidence="1" key="1">
    <citation type="journal article" date="2013" name="BMC Genomics">
        <title>Unscrambling butterfly oogenesis.</title>
        <authorList>
            <person name="Carter J.M."/>
            <person name="Baker S.C."/>
            <person name="Pink R."/>
            <person name="Carter D.R."/>
            <person name="Collins A."/>
            <person name="Tomlin J."/>
            <person name="Gibbs M."/>
            <person name="Breuker C.J."/>
        </authorList>
    </citation>
    <scope>NUCLEOTIDE SEQUENCE</scope>
    <source>
        <tissue evidence="1">Ovary</tissue>
    </source>
</reference>
<organism evidence="1">
    <name type="scientific">Pararge aegeria</name>
    <name type="common">speckled wood butterfly</name>
    <dbReference type="NCBI Taxonomy" id="116150"/>
    <lineage>
        <taxon>Eukaryota</taxon>
        <taxon>Metazoa</taxon>
        <taxon>Ecdysozoa</taxon>
        <taxon>Arthropoda</taxon>
        <taxon>Hexapoda</taxon>
        <taxon>Insecta</taxon>
        <taxon>Pterygota</taxon>
        <taxon>Neoptera</taxon>
        <taxon>Endopterygota</taxon>
        <taxon>Lepidoptera</taxon>
        <taxon>Glossata</taxon>
        <taxon>Ditrysia</taxon>
        <taxon>Papilionoidea</taxon>
        <taxon>Nymphalidae</taxon>
        <taxon>Satyrinae</taxon>
        <taxon>Satyrini</taxon>
        <taxon>Parargina</taxon>
        <taxon>Pararge</taxon>
    </lineage>
</organism>
<accession>S4PTD6</accession>
<name>S4PTD6_9NEOP</name>
<protein>
    <submittedName>
        <fullName evidence="1">Uncharacterized protein</fullName>
    </submittedName>
</protein>
<dbReference type="EMBL" id="GAIX01012223">
    <property type="protein sequence ID" value="JAA80337.1"/>
    <property type="molecule type" value="Transcribed_RNA"/>
</dbReference>
<reference evidence="1" key="2">
    <citation type="submission" date="2013-05" db="EMBL/GenBank/DDBJ databases">
        <authorList>
            <person name="Carter J.-M."/>
            <person name="Baker S.C."/>
            <person name="Pink R."/>
            <person name="Carter D.R.F."/>
            <person name="Collins A."/>
            <person name="Tomlin J."/>
            <person name="Gibbs M."/>
            <person name="Breuker C.J."/>
        </authorList>
    </citation>
    <scope>NUCLEOTIDE SEQUENCE</scope>
    <source>
        <tissue evidence="1">Ovary</tissue>
    </source>
</reference>
<proteinExistence type="predicted"/>
<dbReference type="AlphaFoldDB" id="S4PTD6"/>
<sequence length="121" mass="14074">MTTYLTLPNTGADEKLGLYQGHYRFAESIKKPVYNTISTTARSATGRFSPPDVVYHCFFFKQAVVIPDGKLRCDLSVHSYLEDAYSPFIKINLSVHATIFLRPWFLKRYIEPYRYNVFAFM</sequence>
<evidence type="ECO:0000313" key="1">
    <source>
        <dbReference type="EMBL" id="JAA80337.1"/>
    </source>
</evidence>